<dbReference type="AlphaFoldDB" id="A0A3M6VXW1"/>
<comment type="caution">
    <text evidence="2">The sequence shown here is derived from an EMBL/GenBank/DDBJ whole genome shotgun (WGS) entry which is preliminary data.</text>
</comment>
<feature type="compositionally biased region" description="Polar residues" evidence="1">
    <location>
        <begin position="58"/>
        <end position="71"/>
    </location>
</feature>
<evidence type="ECO:0000313" key="3">
    <source>
        <dbReference type="Proteomes" id="UP000281245"/>
    </source>
</evidence>
<reference evidence="2 3" key="1">
    <citation type="journal article" date="2018" name="BMC Genomics">
        <title>Genomic evidence for intraspecific hybridization in a clonal and extremely halotolerant yeast.</title>
        <authorList>
            <person name="Gostincar C."/>
            <person name="Stajich J.E."/>
            <person name="Zupancic J."/>
            <person name="Zalar P."/>
            <person name="Gunde-Cimerman N."/>
        </authorList>
    </citation>
    <scope>NUCLEOTIDE SEQUENCE [LARGE SCALE GENOMIC DNA]</scope>
    <source>
        <strain evidence="2 3">EXF-6656</strain>
    </source>
</reference>
<proteinExistence type="predicted"/>
<dbReference type="Proteomes" id="UP000281245">
    <property type="component" value="Unassembled WGS sequence"/>
</dbReference>
<feature type="compositionally biased region" description="Low complexity" evidence="1">
    <location>
        <begin position="45"/>
        <end position="56"/>
    </location>
</feature>
<feature type="region of interest" description="Disordered" evidence="1">
    <location>
        <begin position="23"/>
        <end position="71"/>
    </location>
</feature>
<feature type="compositionally biased region" description="Basic residues" evidence="1">
    <location>
        <begin position="30"/>
        <end position="44"/>
    </location>
</feature>
<evidence type="ECO:0000313" key="2">
    <source>
        <dbReference type="EMBL" id="RMX71122.1"/>
    </source>
</evidence>
<protein>
    <submittedName>
        <fullName evidence="2">Uncharacterized protein</fullName>
    </submittedName>
</protein>
<evidence type="ECO:0000256" key="1">
    <source>
        <dbReference type="SAM" id="MobiDB-lite"/>
    </source>
</evidence>
<gene>
    <name evidence="2" type="ORF">D0869_15955</name>
</gene>
<sequence>MQRRKDQDWVLRQRPQKARIPWRGKLQNWRQRRRNRRRRMKSRISHSTSSSCSPKSRIGTSRETLTGSWNC</sequence>
<name>A0A3M6VXW1_HORWE</name>
<accession>A0A3M6VXW1</accession>
<organism evidence="2 3">
    <name type="scientific">Hortaea werneckii</name>
    <name type="common">Black yeast</name>
    <name type="synonym">Cladosporium werneckii</name>
    <dbReference type="NCBI Taxonomy" id="91943"/>
    <lineage>
        <taxon>Eukaryota</taxon>
        <taxon>Fungi</taxon>
        <taxon>Dikarya</taxon>
        <taxon>Ascomycota</taxon>
        <taxon>Pezizomycotina</taxon>
        <taxon>Dothideomycetes</taxon>
        <taxon>Dothideomycetidae</taxon>
        <taxon>Mycosphaerellales</taxon>
        <taxon>Teratosphaeriaceae</taxon>
        <taxon>Hortaea</taxon>
    </lineage>
</organism>
<dbReference type="EMBL" id="QWIJ01003023">
    <property type="protein sequence ID" value="RMX71122.1"/>
    <property type="molecule type" value="Genomic_DNA"/>
</dbReference>